<dbReference type="InterPro" id="IPR000073">
    <property type="entry name" value="AB_hydrolase_1"/>
</dbReference>
<dbReference type="InterPro" id="IPR029058">
    <property type="entry name" value="AB_hydrolase_fold"/>
</dbReference>
<gene>
    <name evidence="2" type="ORF">D3Y57_03930</name>
</gene>
<protein>
    <submittedName>
        <fullName evidence="2">Alpha/beta hydrolase</fullName>
    </submittedName>
</protein>
<dbReference type="GO" id="GO:0047372">
    <property type="term" value="F:monoacylglycerol lipase activity"/>
    <property type="evidence" value="ECO:0007669"/>
    <property type="project" value="TreeGrafter"/>
</dbReference>
<feature type="domain" description="AB hydrolase-1" evidence="1">
    <location>
        <begin position="46"/>
        <end position="276"/>
    </location>
</feature>
<dbReference type="RefSeq" id="WP_121151522.1">
    <property type="nucleotide sequence ID" value="NZ_CP032828.1"/>
</dbReference>
<name>A0A494TD43_SPHPE</name>
<dbReference type="OrthoDB" id="9804723at2"/>
<dbReference type="GO" id="GO:0046464">
    <property type="term" value="P:acylglycerol catabolic process"/>
    <property type="evidence" value="ECO:0007669"/>
    <property type="project" value="TreeGrafter"/>
</dbReference>
<keyword evidence="2" id="KW-0614">Plasmid</keyword>
<keyword evidence="3" id="KW-1185">Reference proteome</keyword>
<dbReference type="GO" id="GO:0016020">
    <property type="term" value="C:membrane"/>
    <property type="evidence" value="ECO:0007669"/>
    <property type="project" value="TreeGrafter"/>
</dbReference>
<dbReference type="Pfam" id="PF12697">
    <property type="entry name" value="Abhydrolase_6"/>
    <property type="match status" value="1"/>
</dbReference>
<evidence type="ECO:0000313" key="3">
    <source>
        <dbReference type="Proteomes" id="UP000276254"/>
    </source>
</evidence>
<proteinExistence type="predicted"/>
<dbReference type="Proteomes" id="UP000276254">
    <property type="component" value="Plasmid unnamed1"/>
</dbReference>
<keyword evidence="2" id="KW-0378">Hydrolase</keyword>
<sequence length="289" mass="31764">MTGDDAIRNWLTEQWAVPAQERGVEVEGAPIVYRGWNLKATDLPGLLLIHGFRAHARWWDHIAPSLARTHRVAAINLSGMGDSGRRPAYSRAQHGREVMAVAAACGFDPVTLVAHSYGAIGCIMASIAEPDRVRRLIVIDTALPTAADVGHQIPVPPLRLYPTREAAIERFRLIPPGEWPIPEVLAYIAHHSVRETDEGWTWKFAEDAATSLNSEFYREALFGVPIPTDVIYGVQSEVMTPERRAMAAEIAPLCGPPIAIPCAHHHIMIEQPLALVTAIEALLATPRTR</sequence>
<organism evidence="2 3">
    <name type="scientific">Sphingomonas paeninsulae</name>
    <dbReference type="NCBI Taxonomy" id="2319844"/>
    <lineage>
        <taxon>Bacteria</taxon>
        <taxon>Pseudomonadati</taxon>
        <taxon>Pseudomonadota</taxon>
        <taxon>Alphaproteobacteria</taxon>
        <taxon>Sphingomonadales</taxon>
        <taxon>Sphingomonadaceae</taxon>
        <taxon>Sphingomonas</taxon>
    </lineage>
</organism>
<evidence type="ECO:0000313" key="2">
    <source>
        <dbReference type="EMBL" id="AYJ85184.1"/>
    </source>
</evidence>
<dbReference type="PANTHER" id="PTHR43798:SF33">
    <property type="entry name" value="HYDROLASE, PUTATIVE (AFU_ORTHOLOGUE AFUA_2G14860)-RELATED"/>
    <property type="match status" value="1"/>
</dbReference>
<accession>A0A494TD43</accession>
<dbReference type="AlphaFoldDB" id="A0A494TD43"/>
<dbReference type="Gene3D" id="3.40.50.1820">
    <property type="entry name" value="alpha/beta hydrolase"/>
    <property type="match status" value="1"/>
</dbReference>
<dbReference type="InterPro" id="IPR050266">
    <property type="entry name" value="AB_hydrolase_sf"/>
</dbReference>
<dbReference type="KEGG" id="spha:D3Y57_03930"/>
<dbReference type="SUPFAM" id="SSF53474">
    <property type="entry name" value="alpha/beta-Hydrolases"/>
    <property type="match status" value="1"/>
</dbReference>
<dbReference type="EMBL" id="CP032828">
    <property type="protein sequence ID" value="AYJ85184.1"/>
    <property type="molecule type" value="Genomic_DNA"/>
</dbReference>
<evidence type="ECO:0000259" key="1">
    <source>
        <dbReference type="Pfam" id="PF12697"/>
    </source>
</evidence>
<geneLocation type="plasmid" evidence="2">
    <name>unnamed1</name>
</geneLocation>
<reference evidence="2 3" key="1">
    <citation type="submission" date="2018-09" db="EMBL/GenBank/DDBJ databases">
        <title>Sphingomonas peninsula sp. nov., isolated from fildes peninsula, Antarctic soil.</title>
        <authorList>
            <person name="Yingchao G."/>
        </authorList>
    </citation>
    <scope>NUCLEOTIDE SEQUENCE [LARGE SCALE GENOMIC DNA]</scope>
    <source>
        <strain evidence="2 3">YZ-8</strain>
        <plasmid evidence="2 3">unnamed1</plasmid>
    </source>
</reference>
<dbReference type="PANTHER" id="PTHR43798">
    <property type="entry name" value="MONOACYLGLYCEROL LIPASE"/>
    <property type="match status" value="1"/>
</dbReference>